<keyword evidence="4 6" id="KW-0808">Transferase</keyword>
<keyword evidence="7" id="KW-1185">Reference proteome</keyword>
<accession>A0A6N7WB05</accession>
<reference evidence="6 7" key="1">
    <citation type="submission" date="2019-08" db="EMBL/GenBank/DDBJ databases">
        <title>In-depth cultivation of the pig gut microbiome towards novel bacterial diversity and tailored functional studies.</title>
        <authorList>
            <person name="Wylensek D."/>
            <person name="Hitch T.C.A."/>
            <person name="Clavel T."/>
        </authorList>
    </citation>
    <scope>NUCLEOTIDE SEQUENCE [LARGE SCALE GENOMIC DNA]</scope>
    <source>
        <strain evidence="6 7">WB03_NA08</strain>
    </source>
</reference>
<proteinExistence type="inferred from homology"/>
<sequence>MAETIAAVVVTYNRLEKLKKVLDTLVDQTRKPDQIIVVDNASNDGTAEFLESYECSIPFLVLSPSVNTGGAGGFFLGMKAGYESGADYLWIMDDDAYAKPDALGNLERGFVQSNEELGGQVPFACSVVEYIDGNICEMNNPVPTWDWGRLLVKGINAVMVSRCSFVSVLIPRSTVKEFGYPYKEYFIWFDDAEYTSRITRDCPGVQVMDSAMIHDMGDNKGVNFTMIDEKNAWKFAYGIRNEASATINSKGVASYLLFIANMQRQMRRGRVPIMLRARMTKRVLEGAFFNPPLIKPKQ</sequence>
<dbReference type="PANTHER" id="PTHR43179">
    <property type="entry name" value="RHAMNOSYLTRANSFERASE WBBL"/>
    <property type="match status" value="1"/>
</dbReference>
<dbReference type="Gene3D" id="3.90.550.10">
    <property type="entry name" value="Spore Coat Polysaccharide Biosynthesis Protein SpsA, Chain A"/>
    <property type="match status" value="1"/>
</dbReference>
<dbReference type="EMBL" id="VULO01000017">
    <property type="protein sequence ID" value="MSS85406.1"/>
    <property type="molecule type" value="Genomic_DNA"/>
</dbReference>
<dbReference type="InterPro" id="IPR029044">
    <property type="entry name" value="Nucleotide-diphossugar_trans"/>
</dbReference>
<dbReference type="Proteomes" id="UP000470875">
    <property type="component" value="Unassembled WGS sequence"/>
</dbReference>
<evidence type="ECO:0000256" key="4">
    <source>
        <dbReference type="ARBA" id="ARBA00022679"/>
    </source>
</evidence>
<evidence type="ECO:0000313" key="7">
    <source>
        <dbReference type="Proteomes" id="UP000470875"/>
    </source>
</evidence>
<comment type="caution">
    <text evidence="6">The sequence shown here is derived from an EMBL/GenBank/DDBJ whole genome shotgun (WGS) entry which is preliminary data.</text>
</comment>
<protein>
    <submittedName>
        <fullName evidence="6">Glycosyltransferase</fullName>
    </submittedName>
</protein>
<keyword evidence="3" id="KW-0328">Glycosyltransferase</keyword>
<dbReference type="CDD" id="cd04185">
    <property type="entry name" value="GT_2_like_b"/>
    <property type="match status" value="1"/>
</dbReference>
<dbReference type="RefSeq" id="WP_154546652.1">
    <property type="nucleotide sequence ID" value="NZ_VULO01000017.1"/>
</dbReference>
<dbReference type="PANTHER" id="PTHR43179:SF12">
    <property type="entry name" value="GALACTOFURANOSYLTRANSFERASE GLFT2"/>
    <property type="match status" value="1"/>
</dbReference>
<evidence type="ECO:0000313" key="6">
    <source>
        <dbReference type="EMBL" id="MSS85406.1"/>
    </source>
</evidence>
<evidence type="ECO:0000256" key="1">
    <source>
        <dbReference type="ARBA" id="ARBA00004776"/>
    </source>
</evidence>
<gene>
    <name evidence="6" type="ORF">FYJ24_11760</name>
</gene>
<organism evidence="6 7">
    <name type="scientific">Scrofimicrobium canadense</name>
    <dbReference type="NCBI Taxonomy" id="2652290"/>
    <lineage>
        <taxon>Bacteria</taxon>
        <taxon>Bacillati</taxon>
        <taxon>Actinomycetota</taxon>
        <taxon>Actinomycetes</taxon>
        <taxon>Actinomycetales</taxon>
        <taxon>Actinomycetaceae</taxon>
        <taxon>Scrofimicrobium</taxon>
    </lineage>
</organism>
<feature type="domain" description="Glycosyltransferase 2-like" evidence="5">
    <location>
        <begin position="8"/>
        <end position="108"/>
    </location>
</feature>
<dbReference type="SUPFAM" id="SSF53448">
    <property type="entry name" value="Nucleotide-diphospho-sugar transferases"/>
    <property type="match status" value="1"/>
</dbReference>
<evidence type="ECO:0000256" key="3">
    <source>
        <dbReference type="ARBA" id="ARBA00022676"/>
    </source>
</evidence>
<comment type="pathway">
    <text evidence="1">Cell wall biogenesis; cell wall polysaccharide biosynthesis.</text>
</comment>
<dbReference type="Pfam" id="PF00535">
    <property type="entry name" value="Glycos_transf_2"/>
    <property type="match status" value="1"/>
</dbReference>
<dbReference type="AlphaFoldDB" id="A0A6N7WB05"/>
<name>A0A6N7WB05_9ACTO</name>
<dbReference type="InterPro" id="IPR001173">
    <property type="entry name" value="Glyco_trans_2-like"/>
</dbReference>
<evidence type="ECO:0000259" key="5">
    <source>
        <dbReference type="Pfam" id="PF00535"/>
    </source>
</evidence>
<evidence type="ECO:0000256" key="2">
    <source>
        <dbReference type="ARBA" id="ARBA00006739"/>
    </source>
</evidence>
<dbReference type="GO" id="GO:0016757">
    <property type="term" value="F:glycosyltransferase activity"/>
    <property type="evidence" value="ECO:0007669"/>
    <property type="project" value="UniProtKB-KW"/>
</dbReference>
<comment type="similarity">
    <text evidence="2">Belongs to the glycosyltransferase 2 family.</text>
</comment>